<reference evidence="2" key="1">
    <citation type="submission" date="2014-10" db="EMBL/GenBank/DDBJ databases">
        <authorList>
            <person name="Seo M.-J."/>
            <person name="Seok Y.J."/>
            <person name="Cha I.-T."/>
        </authorList>
    </citation>
    <scope>NUCLEOTIDE SEQUENCE</scope>
    <source>
        <strain evidence="2">A3/5</strain>
    </source>
</reference>
<feature type="compositionally biased region" description="Basic and acidic residues" evidence="1">
    <location>
        <begin position="71"/>
        <end position="80"/>
    </location>
</feature>
<evidence type="ECO:0000256" key="1">
    <source>
        <dbReference type="SAM" id="MobiDB-lite"/>
    </source>
</evidence>
<organism evidence="2 3">
    <name type="scientific">Fusarium venenatum</name>
    <dbReference type="NCBI Taxonomy" id="56646"/>
    <lineage>
        <taxon>Eukaryota</taxon>
        <taxon>Fungi</taxon>
        <taxon>Dikarya</taxon>
        <taxon>Ascomycota</taxon>
        <taxon>Pezizomycotina</taxon>
        <taxon>Sordariomycetes</taxon>
        <taxon>Hypocreomycetidae</taxon>
        <taxon>Hypocreales</taxon>
        <taxon>Nectriaceae</taxon>
        <taxon>Fusarium</taxon>
    </lineage>
</organism>
<proteinExistence type="predicted"/>
<evidence type="ECO:0000313" key="2">
    <source>
        <dbReference type="EMBL" id="CEI38974.1"/>
    </source>
</evidence>
<keyword evidence="3" id="KW-1185">Reference proteome</keyword>
<dbReference type="AlphaFoldDB" id="A0A2L2SNC1"/>
<dbReference type="EMBL" id="LN649232">
    <property type="protein sequence ID" value="CEI38974.1"/>
    <property type="molecule type" value="Genomic_DNA"/>
</dbReference>
<feature type="region of interest" description="Disordered" evidence="1">
    <location>
        <begin position="1"/>
        <end position="36"/>
    </location>
</feature>
<evidence type="ECO:0000313" key="3">
    <source>
        <dbReference type="Proteomes" id="UP000245910"/>
    </source>
</evidence>
<protein>
    <submittedName>
        <fullName evidence="2">Uncharacterized protein</fullName>
    </submittedName>
</protein>
<name>A0A2L2SNC1_9HYPO</name>
<accession>A0A2L2SNC1</accession>
<feature type="region of interest" description="Disordered" evidence="1">
    <location>
        <begin position="65"/>
        <end position="105"/>
    </location>
</feature>
<dbReference type="Proteomes" id="UP000245910">
    <property type="component" value="Chromosome IIII"/>
</dbReference>
<sequence>MASGNGHWPRGHARNSITRSNNRRESDHLPDLLCGDDPLNISPRKLTGILSIFGPSARSLECIESPTTRSGRIEPGRGWKDGALTPTPTITKGQGPPGEFLNLTK</sequence>